<evidence type="ECO:0000256" key="8">
    <source>
        <dbReference type="SAM" id="Phobius"/>
    </source>
</evidence>
<keyword evidence="3 8" id="KW-0812">Transmembrane</keyword>
<dbReference type="GO" id="GO:0000139">
    <property type="term" value="C:Golgi membrane"/>
    <property type="evidence" value="ECO:0007669"/>
    <property type="project" value="UniProtKB-SubCell"/>
</dbReference>
<feature type="transmembrane region" description="Helical" evidence="8">
    <location>
        <begin position="6"/>
        <end position="26"/>
    </location>
</feature>
<feature type="transmembrane region" description="Helical" evidence="8">
    <location>
        <begin position="257"/>
        <end position="281"/>
    </location>
</feature>
<comment type="subcellular location">
    <subcellularLocation>
        <location evidence="1">Endomembrane system</location>
        <topology evidence="1">Multi-pass membrane protein</topology>
    </subcellularLocation>
    <subcellularLocation>
        <location evidence="2">Golgi apparatus membrane</location>
    </subcellularLocation>
</comment>
<evidence type="ECO:0000256" key="5">
    <source>
        <dbReference type="ARBA" id="ARBA00023034"/>
    </source>
</evidence>
<name>A0A0B1NXD2_UNCNE</name>
<dbReference type="STRING" id="52586.A0A0B1NXD2"/>
<dbReference type="Proteomes" id="UP000030854">
    <property type="component" value="Unassembled WGS sequence"/>
</dbReference>
<feature type="transmembrane region" description="Helical" evidence="8">
    <location>
        <begin position="327"/>
        <end position="348"/>
    </location>
</feature>
<comment type="caution">
    <text evidence="9">The sequence shown here is derived from an EMBL/GenBank/DDBJ whole genome shotgun (WGS) entry which is preliminary data.</text>
</comment>
<keyword evidence="6 8" id="KW-0472">Membrane</keyword>
<proteinExistence type="predicted"/>
<protein>
    <submittedName>
        <fullName evidence="9">Putative zip zinc transporter</fullName>
    </submittedName>
</protein>
<keyword evidence="4 8" id="KW-1133">Transmembrane helix</keyword>
<dbReference type="InterPro" id="IPR045891">
    <property type="entry name" value="ZIP9"/>
</dbReference>
<organism evidence="9 10">
    <name type="scientific">Uncinula necator</name>
    <name type="common">Grape powdery mildew</name>
    <dbReference type="NCBI Taxonomy" id="52586"/>
    <lineage>
        <taxon>Eukaryota</taxon>
        <taxon>Fungi</taxon>
        <taxon>Dikarya</taxon>
        <taxon>Ascomycota</taxon>
        <taxon>Pezizomycotina</taxon>
        <taxon>Leotiomycetes</taxon>
        <taxon>Erysiphales</taxon>
        <taxon>Erysiphaceae</taxon>
        <taxon>Erysiphe</taxon>
    </lineage>
</organism>
<dbReference type="PANTHER" id="PTHR16133:SF0">
    <property type="entry name" value="ZINC_IRON REGULATED TRANSPORTER-RELATED PROTEIN 102B, ISOFORM E"/>
    <property type="match status" value="1"/>
</dbReference>
<dbReference type="GO" id="GO:0006829">
    <property type="term" value="P:zinc ion transport"/>
    <property type="evidence" value="ECO:0007669"/>
    <property type="project" value="InterPro"/>
</dbReference>
<dbReference type="OMA" id="DDFPSIC"/>
<dbReference type="OrthoDB" id="19859at2759"/>
<dbReference type="GO" id="GO:0046873">
    <property type="term" value="F:metal ion transmembrane transporter activity"/>
    <property type="evidence" value="ECO:0007669"/>
    <property type="project" value="InterPro"/>
</dbReference>
<evidence type="ECO:0000256" key="6">
    <source>
        <dbReference type="ARBA" id="ARBA00023136"/>
    </source>
</evidence>
<dbReference type="Pfam" id="PF02535">
    <property type="entry name" value="Zip"/>
    <property type="match status" value="1"/>
</dbReference>
<feature type="transmembrane region" description="Helical" evidence="8">
    <location>
        <begin position="293"/>
        <end position="315"/>
    </location>
</feature>
<accession>A0A0B1NXD2</accession>
<evidence type="ECO:0000256" key="1">
    <source>
        <dbReference type="ARBA" id="ARBA00004127"/>
    </source>
</evidence>
<dbReference type="HOGENOM" id="CLU_028824_0_0_1"/>
<feature type="region of interest" description="Disordered" evidence="7">
    <location>
        <begin position="203"/>
        <end position="225"/>
    </location>
</feature>
<evidence type="ECO:0000313" key="10">
    <source>
        <dbReference type="Proteomes" id="UP000030854"/>
    </source>
</evidence>
<dbReference type="EMBL" id="JNVN01003822">
    <property type="protein sequence ID" value="KHJ30643.1"/>
    <property type="molecule type" value="Genomic_DNA"/>
</dbReference>
<gene>
    <name evidence="9" type="ORF">EV44_g0028</name>
</gene>
<evidence type="ECO:0000256" key="2">
    <source>
        <dbReference type="ARBA" id="ARBA00004394"/>
    </source>
</evidence>
<evidence type="ECO:0000313" key="9">
    <source>
        <dbReference type="EMBL" id="KHJ30643.1"/>
    </source>
</evidence>
<dbReference type="PANTHER" id="PTHR16133">
    <property type="entry name" value="SOLUTE CARRIER FAMILY 39 ZINC TRANSPORTER , MEMBER 9-RELATED"/>
    <property type="match status" value="1"/>
</dbReference>
<dbReference type="AlphaFoldDB" id="A0A0B1NXD2"/>
<sequence length="403" mass="43564">MLDGLILLLTLIIVMTVTSFLAGALPLSLSLSSSQMRIISNFGMGILVGTSLIVIIPEGIESIYSAKSIEREHHLKRGFGISGVQKPKADNVVDIKDILYQKQANLNDIVVSTLPFILERDERTTKPQGTMQSGSGKTENQFQQCDNHDKHNQNTLTFQIGISLISGFILMFLIDNICRRASENLQSFLPTRHISLSNLSLNSHSGETSPGSESFLNSLTPTPKQTRSVTTTTGLVIHALSDGIAIGASITSSNIKLGLIIFLAIMLHKAPTAFGLTSILLKQGLSKRAIRAHLMIFSLATPAGAATTWVLIAILGASQIEEESGQWWVGISLLFSAGTFLYVSIHAVHQENSSNYSHIASNGVLEAGINTVPRKVSKLQLRDTLAAVCGMLVPLVTQLDHHH</sequence>
<reference evidence="9 10" key="1">
    <citation type="journal article" date="2014" name="BMC Genomics">
        <title>Adaptive genomic structural variation in the grape powdery mildew pathogen, Erysiphe necator.</title>
        <authorList>
            <person name="Jones L."/>
            <person name="Riaz S."/>
            <person name="Morales-Cruz A."/>
            <person name="Amrine K.C."/>
            <person name="McGuire B."/>
            <person name="Gubler W.D."/>
            <person name="Walker M.A."/>
            <person name="Cantu D."/>
        </authorList>
    </citation>
    <scope>NUCLEOTIDE SEQUENCE [LARGE SCALE GENOMIC DNA]</scope>
    <source>
        <strain evidence="10">c</strain>
    </source>
</reference>
<keyword evidence="10" id="KW-1185">Reference proteome</keyword>
<keyword evidence="5" id="KW-0333">Golgi apparatus</keyword>
<feature type="transmembrane region" description="Helical" evidence="8">
    <location>
        <begin position="38"/>
        <end position="56"/>
    </location>
</feature>
<evidence type="ECO:0000256" key="3">
    <source>
        <dbReference type="ARBA" id="ARBA00022692"/>
    </source>
</evidence>
<feature type="transmembrane region" description="Helical" evidence="8">
    <location>
        <begin position="156"/>
        <end position="174"/>
    </location>
</feature>
<evidence type="ECO:0000256" key="4">
    <source>
        <dbReference type="ARBA" id="ARBA00022989"/>
    </source>
</evidence>
<feature type="transmembrane region" description="Helical" evidence="8">
    <location>
        <begin position="233"/>
        <end position="251"/>
    </location>
</feature>
<evidence type="ECO:0000256" key="7">
    <source>
        <dbReference type="SAM" id="MobiDB-lite"/>
    </source>
</evidence>
<dbReference type="InterPro" id="IPR003689">
    <property type="entry name" value="ZIP"/>
</dbReference>
<feature type="compositionally biased region" description="Polar residues" evidence="7">
    <location>
        <begin position="206"/>
        <end position="225"/>
    </location>
</feature>